<organism evidence="1 2">
    <name type="scientific">Bombilactobacillus bombi</name>
    <dbReference type="NCBI Taxonomy" id="1303590"/>
    <lineage>
        <taxon>Bacteria</taxon>
        <taxon>Bacillati</taxon>
        <taxon>Bacillota</taxon>
        <taxon>Bacilli</taxon>
        <taxon>Lactobacillales</taxon>
        <taxon>Lactobacillaceae</taxon>
        <taxon>Bombilactobacillus</taxon>
    </lineage>
</organism>
<dbReference type="AlphaFoldDB" id="A0A3R6ZDP8"/>
<proteinExistence type="predicted"/>
<evidence type="ECO:0000313" key="1">
    <source>
        <dbReference type="EMBL" id="RHW51322.1"/>
    </source>
</evidence>
<dbReference type="InterPro" id="IPR019612">
    <property type="entry name" value="Minor_capsid_put"/>
</dbReference>
<dbReference type="EMBL" id="QOCR01000002">
    <property type="protein sequence ID" value="RHW51322.1"/>
    <property type="molecule type" value="Genomic_DNA"/>
</dbReference>
<dbReference type="OrthoDB" id="2969159at2"/>
<reference evidence="1 2" key="1">
    <citation type="submission" date="2018-07" db="EMBL/GenBank/DDBJ databases">
        <title>Genome sequences of six Lactobacillus spp. isolated from bumble bee guts.</title>
        <authorList>
            <person name="Motta E.V.S."/>
            <person name="Moran N.A."/>
        </authorList>
    </citation>
    <scope>NUCLEOTIDE SEQUENCE [LARGE SCALE GENOMIC DNA]</scope>
    <source>
        <strain evidence="1 2">BI-1.1</strain>
    </source>
</reference>
<dbReference type="RefSeq" id="WP_118900877.1">
    <property type="nucleotide sequence ID" value="NZ_QOCR01000002.1"/>
</dbReference>
<evidence type="ECO:0000313" key="2">
    <source>
        <dbReference type="Proteomes" id="UP000284109"/>
    </source>
</evidence>
<name>A0A3R6ZDP8_9LACO</name>
<keyword evidence="2" id="KW-1185">Reference proteome</keyword>
<dbReference type="Pfam" id="PF10665">
    <property type="entry name" value="Minor_capsid_1"/>
    <property type="match status" value="1"/>
</dbReference>
<comment type="caution">
    <text evidence="1">The sequence shown here is derived from an EMBL/GenBank/DDBJ whole genome shotgun (WGS) entry which is preliminary data.</text>
</comment>
<protein>
    <recommendedName>
        <fullName evidence="3">Minor capsid protein</fullName>
    </recommendedName>
</protein>
<accession>A0A3R6ZDP8</accession>
<evidence type="ECO:0008006" key="3">
    <source>
        <dbReference type="Google" id="ProtNLM"/>
    </source>
</evidence>
<gene>
    <name evidence="1" type="ORF">DS831_04690</name>
</gene>
<dbReference type="Proteomes" id="UP000284109">
    <property type="component" value="Unassembled WGS sequence"/>
</dbReference>
<sequence length="120" mass="13804">MNANSPIPVFVLVHNVIVQETHNKSSPANSIYDDNQPTNHEINRVRVQPVNKKELSSQIPTIQGYNYILFIDRINSINQDNYLPQIDDTVIFDGQKHTITQISAVYSLEKEPHHWEVLLT</sequence>